<evidence type="ECO:0000313" key="2">
    <source>
        <dbReference type="Proteomes" id="UP001596328"/>
    </source>
</evidence>
<reference evidence="1 2" key="1">
    <citation type="journal article" date="2019" name="Int. J. Syst. Evol. Microbiol.">
        <title>The Global Catalogue of Microorganisms (GCM) 10K type strain sequencing project: providing services to taxonomists for standard genome sequencing and annotation.</title>
        <authorList>
            <consortium name="The Broad Institute Genomics Platform"/>
            <consortium name="The Broad Institute Genome Sequencing Center for Infectious Disease"/>
            <person name="Wu L."/>
            <person name="Ma J."/>
        </authorList>
    </citation>
    <scope>NUCLEOTIDE SEQUENCE [LARGE SCALE GENOMIC DNA]</scope>
    <source>
        <strain evidence="1 2">NBRC 111368</strain>
    </source>
</reference>
<dbReference type="AlphaFoldDB" id="A0ABD5RWC7"/>
<evidence type="ECO:0000313" key="1">
    <source>
        <dbReference type="EMBL" id="MFC6723476.1"/>
    </source>
</evidence>
<dbReference type="Proteomes" id="UP001596328">
    <property type="component" value="Unassembled WGS sequence"/>
</dbReference>
<organism evidence="1 2">
    <name type="scientific">Halobium palmae</name>
    <dbReference type="NCBI Taxonomy" id="1776492"/>
    <lineage>
        <taxon>Archaea</taxon>
        <taxon>Methanobacteriati</taxon>
        <taxon>Methanobacteriota</taxon>
        <taxon>Stenosarchaea group</taxon>
        <taxon>Halobacteria</taxon>
        <taxon>Halobacteriales</taxon>
        <taxon>Haloferacaceae</taxon>
        <taxon>Halobium</taxon>
    </lineage>
</organism>
<comment type="caution">
    <text evidence="1">The sequence shown here is derived from an EMBL/GenBank/DDBJ whole genome shotgun (WGS) entry which is preliminary data.</text>
</comment>
<accession>A0ABD5RWC7</accession>
<sequence>MLTGNVDYLSKHGPTPVDELPCELTPQNRAQGLHFFEIHGHRGDVDRMGGTITRIAFLPKHDPDRVLRTFVNTNPQLVKHKTRRGLSQMIGDHGRQWKQAATEVLGDYYESTGGRGGGDRDSGETDECPFCGEEVLKGSLPDHLAGECSR</sequence>
<gene>
    <name evidence="1" type="ORF">ACFQE1_03540</name>
</gene>
<dbReference type="EMBL" id="JBHSWU010000019">
    <property type="protein sequence ID" value="MFC6723476.1"/>
    <property type="molecule type" value="Genomic_DNA"/>
</dbReference>
<name>A0ABD5RWC7_9EURY</name>
<protein>
    <submittedName>
        <fullName evidence="1">Uncharacterized protein</fullName>
    </submittedName>
</protein>
<keyword evidence="2" id="KW-1185">Reference proteome</keyword>
<proteinExistence type="predicted"/>